<reference evidence="4" key="1">
    <citation type="submission" date="2021-01" db="EMBL/GenBank/DDBJ databases">
        <title>Whole genome shotgun sequence of Virgisporangium aurantiacum NBRC 16421.</title>
        <authorList>
            <person name="Komaki H."/>
            <person name="Tamura T."/>
        </authorList>
    </citation>
    <scope>NUCLEOTIDE SEQUENCE</scope>
    <source>
        <strain evidence="4">NBRC 16421</strain>
    </source>
</reference>
<evidence type="ECO:0000256" key="2">
    <source>
        <dbReference type="PROSITE-ProRule" id="PRU00169"/>
    </source>
</evidence>
<proteinExistence type="predicted"/>
<sequence>MALILSADDDPDIRRLIERVLVGAGHRVILAPDGQAALDVAFDEDLDLDLVMLDIEMPRLRGLDACRKLRDDARTAHLPVLIVSGSLVPPYADVEAAGGTACLHKPFTPAQLRDAVERELTAASTRR</sequence>
<accession>A0A8J3ZDR9</accession>
<feature type="domain" description="Response regulatory" evidence="3">
    <location>
        <begin position="3"/>
        <end position="120"/>
    </location>
</feature>
<organism evidence="4 5">
    <name type="scientific">Virgisporangium aurantiacum</name>
    <dbReference type="NCBI Taxonomy" id="175570"/>
    <lineage>
        <taxon>Bacteria</taxon>
        <taxon>Bacillati</taxon>
        <taxon>Actinomycetota</taxon>
        <taxon>Actinomycetes</taxon>
        <taxon>Micromonosporales</taxon>
        <taxon>Micromonosporaceae</taxon>
        <taxon>Virgisporangium</taxon>
    </lineage>
</organism>
<evidence type="ECO:0000313" key="4">
    <source>
        <dbReference type="EMBL" id="GIJ59825.1"/>
    </source>
</evidence>
<dbReference type="Gene3D" id="3.40.50.2300">
    <property type="match status" value="1"/>
</dbReference>
<name>A0A8J3ZDR9_9ACTN</name>
<dbReference type="EMBL" id="BOPG01000048">
    <property type="protein sequence ID" value="GIJ59825.1"/>
    <property type="molecule type" value="Genomic_DNA"/>
</dbReference>
<keyword evidence="5" id="KW-1185">Reference proteome</keyword>
<evidence type="ECO:0000259" key="3">
    <source>
        <dbReference type="PROSITE" id="PS50110"/>
    </source>
</evidence>
<dbReference type="RefSeq" id="WP_204002983.1">
    <property type="nucleotide sequence ID" value="NZ_BOPG01000048.1"/>
</dbReference>
<feature type="modified residue" description="4-aspartylphosphate" evidence="2">
    <location>
        <position position="54"/>
    </location>
</feature>
<dbReference type="SUPFAM" id="SSF52172">
    <property type="entry name" value="CheY-like"/>
    <property type="match status" value="1"/>
</dbReference>
<keyword evidence="1 2" id="KW-0597">Phosphoprotein</keyword>
<dbReference type="InterPro" id="IPR001789">
    <property type="entry name" value="Sig_transdc_resp-reg_receiver"/>
</dbReference>
<dbReference type="InterPro" id="IPR011006">
    <property type="entry name" value="CheY-like_superfamily"/>
</dbReference>
<dbReference type="AlphaFoldDB" id="A0A8J3ZDR9"/>
<dbReference type="Pfam" id="PF00072">
    <property type="entry name" value="Response_reg"/>
    <property type="match status" value="1"/>
</dbReference>
<dbReference type="PANTHER" id="PTHR44591">
    <property type="entry name" value="STRESS RESPONSE REGULATOR PROTEIN 1"/>
    <property type="match status" value="1"/>
</dbReference>
<comment type="caution">
    <text evidence="4">The sequence shown here is derived from an EMBL/GenBank/DDBJ whole genome shotgun (WGS) entry which is preliminary data.</text>
</comment>
<evidence type="ECO:0000313" key="5">
    <source>
        <dbReference type="Proteomes" id="UP000612585"/>
    </source>
</evidence>
<dbReference type="SMART" id="SM00448">
    <property type="entry name" value="REC"/>
    <property type="match status" value="1"/>
</dbReference>
<dbReference type="PANTHER" id="PTHR44591:SF18">
    <property type="entry name" value="REGULATORY PROTEIN"/>
    <property type="match status" value="1"/>
</dbReference>
<dbReference type="GO" id="GO:0000160">
    <property type="term" value="P:phosphorelay signal transduction system"/>
    <property type="evidence" value="ECO:0007669"/>
    <property type="project" value="InterPro"/>
</dbReference>
<dbReference type="PROSITE" id="PS50110">
    <property type="entry name" value="RESPONSE_REGULATORY"/>
    <property type="match status" value="1"/>
</dbReference>
<dbReference type="InterPro" id="IPR050595">
    <property type="entry name" value="Bact_response_regulator"/>
</dbReference>
<dbReference type="Proteomes" id="UP000612585">
    <property type="component" value="Unassembled WGS sequence"/>
</dbReference>
<evidence type="ECO:0000256" key="1">
    <source>
        <dbReference type="ARBA" id="ARBA00022553"/>
    </source>
</evidence>
<protein>
    <recommendedName>
        <fullName evidence="3">Response regulatory domain-containing protein</fullName>
    </recommendedName>
</protein>
<gene>
    <name evidence="4" type="ORF">Vau01_073410</name>
</gene>